<organism evidence="2 3">
    <name type="scientific">Ureibacillus acetophenoni</name>
    <dbReference type="NCBI Taxonomy" id="614649"/>
    <lineage>
        <taxon>Bacteria</taxon>
        <taxon>Bacillati</taxon>
        <taxon>Bacillota</taxon>
        <taxon>Bacilli</taxon>
        <taxon>Bacillales</taxon>
        <taxon>Caryophanaceae</taxon>
        <taxon>Ureibacillus</taxon>
    </lineage>
</organism>
<dbReference type="AlphaFoldDB" id="A0A285TYE2"/>
<proteinExistence type="predicted"/>
<dbReference type="OrthoDB" id="2737584at2"/>
<keyword evidence="3" id="KW-1185">Reference proteome</keyword>
<dbReference type="EMBL" id="OBQC01000001">
    <property type="protein sequence ID" value="SOC34710.1"/>
    <property type="molecule type" value="Genomic_DNA"/>
</dbReference>
<dbReference type="Proteomes" id="UP000219252">
    <property type="component" value="Unassembled WGS sequence"/>
</dbReference>
<evidence type="ECO:0000259" key="1">
    <source>
        <dbReference type="Pfam" id="PF10740"/>
    </source>
</evidence>
<evidence type="ECO:0000313" key="2">
    <source>
        <dbReference type="EMBL" id="SOC34710.1"/>
    </source>
</evidence>
<dbReference type="Pfam" id="PF10740">
    <property type="entry name" value="DUF2529"/>
    <property type="match status" value="1"/>
</dbReference>
<dbReference type="RefSeq" id="WP_097147617.1">
    <property type="nucleotide sequence ID" value="NZ_OBQC01000001.1"/>
</dbReference>
<accession>A0A285TYE2</accession>
<dbReference type="Gene3D" id="3.40.50.10490">
    <property type="entry name" value="Glucose-6-phosphate isomerase like protein, domain 1"/>
    <property type="match status" value="1"/>
</dbReference>
<protein>
    <submittedName>
        <fullName evidence="2">Uncharacterized protein DUF2529</fullName>
    </submittedName>
</protein>
<gene>
    <name evidence="2" type="ORF">SAMN05877842_10146</name>
</gene>
<dbReference type="InterPro" id="IPR019676">
    <property type="entry name" value="DUF2529"/>
</dbReference>
<evidence type="ECO:0000313" key="3">
    <source>
        <dbReference type="Proteomes" id="UP000219252"/>
    </source>
</evidence>
<sequence>MKILTTQLTGLLQRISQSEEEAIEETARLLAQASVGEGKVYFACFDGLEGVELNALHNSEPFYQLEKWTPDTVINDVDRVCIFTKSSQNEDALALAKQLAEEFIPFAAVASEKPDEGNELSELAYTYISMKVRGGILPHPTKLGERTLIPHLFSALFVYEAIKLSYDEIIFDDDEL</sequence>
<name>A0A285TYE2_9BACL</name>
<reference evidence="3" key="1">
    <citation type="submission" date="2017-08" db="EMBL/GenBank/DDBJ databases">
        <authorList>
            <person name="Varghese N."/>
            <person name="Submissions S."/>
        </authorList>
    </citation>
    <scope>NUCLEOTIDE SEQUENCE [LARGE SCALE GENOMIC DNA]</scope>
    <source>
        <strain evidence="3">JC23</strain>
    </source>
</reference>
<feature type="domain" description="DUF2529" evidence="1">
    <location>
        <begin position="1"/>
        <end position="170"/>
    </location>
</feature>